<dbReference type="AlphaFoldDB" id="A0A317C8S2"/>
<dbReference type="EMBL" id="QGKM01000077">
    <property type="protein sequence ID" value="PWQ92720.1"/>
    <property type="molecule type" value="Genomic_DNA"/>
</dbReference>
<name>A0A317C8S2_9GAMM</name>
<evidence type="ECO:0000313" key="2">
    <source>
        <dbReference type="Proteomes" id="UP000245539"/>
    </source>
</evidence>
<proteinExistence type="predicted"/>
<dbReference type="Proteomes" id="UP000245539">
    <property type="component" value="Unassembled WGS sequence"/>
</dbReference>
<organism evidence="1 2">
    <name type="scientific">Leucothrix pacifica</name>
    <dbReference type="NCBI Taxonomy" id="1247513"/>
    <lineage>
        <taxon>Bacteria</taxon>
        <taxon>Pseudomonadati</taxon>
        <taxon>Pseudomonadota</taxon>
        <taxon>Gammaproteobacteria</taxon>
        <taxon>Thiotrichales</taxon>
        <taxon>Thiotrichaceae</taxon>
        <taxon>Leucothrix</taxon>
    </lineage>
</organism>
<reference evidence="1 2" key="1">
    <citation type="submission" date="2018-05" db="EMBL/GenBank/DDBJ databases">
        <title>Leucothrix arctica sp. nov., isolated from Arctic seawater.</title>
        <authorList>
            <person name="Choi A."/>
            <person name="Baek K."/>
        </authorList>
    </citation>
    <scope>NUCLEOTIDE SEQUENCE [LARGE SCALE GENOMIC DNA]</scope>
    <source>
        <strain evidence="1 2">JCM 18388</strain>
    </source>
</reference>
<gene>
    <name evidence="1" type="ORF">DKW60_19570</name>
</gene>
<comment type="caution">
    <text evidence="1">The sequence shown here is derived from an EMBL/GenBank/DDBJ whole genome shotgun (WGS) entry which is preliminary data.</text>
</comment>
<sequence length="84" mass="9558">MRANNKAIADYLGFCPISEYENYRISDSTFVFNLRGFIEAEKLGTQVLREVNKSIFDENIVAEVLQLEKRVNESLKLGLSLVSV</sequence>
<keyword evidence="2" id="KW-1185">Reference proteome</keyword>
<protein>
    <submittedName>
        <fullName evidence="1">Uncharacterized protein</fullName>
    </submittedName>
</protein>
<accession>A0A317C8S2</accession>
<evidence type="ECO:0000313" key="1">
    <source>
        <dbReference type="EMBL" id="PWQ92720.1"/>
    </source>
</evidence>